<organism evidence="1 2">
    <name type="scientific">Mytilus galloprovincialis</name>
    <name type="common">Mediterranean mussel</name>
    <dbReference type="NCBI Taxonomy" id="29158"/>
    <lineage>
        <taxon>Eukaryota</taxon>
        <taxon>Metazoa</taxon>
        <taxon>Spiralia</taxon>
        <taxon>Lophotrochozoa</taxon>
        <taxon>Mollusca</taxon>
        <taxon>Bivalvia</taxon>
        <taxon>Autobranchia</taxon>
        <taxon>Pteriomorphia</taxon>
        <taxon>Mytilida</taxon>
        <taxon>Mytiloidea</taxon>
        <taxon>Mytilidae</taxon>
        <taxon>Mytilinae</taxon>
        <taxon>Mytilus</taxon>
    </lineage>
</organism>
<gene>
    <name evidence="1" type="ORF">MGAL_10B004586</name>
</gene>
<dbReference type="Proteomes" id="UP000596742">
    <property type="component" value="Unassembled WGS sequence"/>
</dbReference>
<name>A0A8B6FRY8_MYTGA</name>
<dbReference type="OrthoDB" id="6125285at2759"/>
<reference evidence="1" key="1">
    <citation type="submission" date="2018-11" db="EMBL/GenBank/DDBJ databases">
        <authorList>
            <person name="Alioto T."/>
            <person name="Alioto T."/>
        </authorList>
    </citation>
    <scope>NUCLEOTIDE SEQUENCE</scope>
</reference>
<proteinExistence type="predicted"/>
<dbReference type="AlphaFoldDB" id="A0A8B6FRY8"/>
<comment type="caution">
    <text evidence="1">The sequence shown here is derived from an EMBL/GenBank/DDBJ whole genome shotgun (WGS) entry which is preliminary data.</text>
</comment>
<evidence type="ECO:0000313" key="2">
    <source>
        <dbReference type="Proteomes" id="UP000596742"/>
    </source>
</evidence>
<dbReference type="EMBL" id="UYJE01007207">
    <property type="protein sequence ID" value="VDI52690.1"/>
    <property type="molecule type" value="Genomic_DNA"/>
</dbReference>
<sequence length="188" mass="21268">MTDTETKTISLALYRYMCQNIVGSENHVKTMRLINTVRDNFTSGKEYIITSGSFGEGLEMRGSDLDLMIVNKAVKVYEKINTTYNPGHVNLTMETDDVKAGFTKLKVEQIDLILKGFLSYLCEERNGKHYFSSTLFKQELVRISDGVVHGPCLSNKTGTFDQATCLHCTTWISQASQWITRSSNEWPS</sequence>
<accession>A0A8B6FRY8</accession>
<evidence type="ECO:0000313" key="1">
    <source>
        <dbReference type="EMBL" id="VDI52690.1"/>
    </source>
</evidence>
<keyword evidence="2" id="KW-1185">Reference proteome</keyword>
<protein>
    <submittedName>
        <fullName evidence="1">Uncharacterized protein</fullName>
    </submittedName>
</protein>